<feature type="domain" description="Tryptophan synthase beta chain-like PALP" evidence="1">
    <location>
        <begin position="22"/>
        <end position="138"/>
    </location>
</feature>
<reference evidence="3" key="3">
    <citation type="submission" date="2015-06" db="UniProtKB">
        <authorList>
            <consortium name="EnsemblMetazoa"/>
        </authorList>
    </citation>
    <scope>IDENTIFICATION</scope>
</reference>
<dbReference type="GO" id="GO:0009069">
    <property type="term" value="P:serine family amino acid metabolic process"/>
    <property type="evidence" value="ECO:0007669"/>
    <property type="project" value="UniProtKB-ARBA"/>
</dbReference>
<evidence type="ECO:0000259" key="1">
    <source>
        <dbReference type="Pfam" id="PF00291"/>
    </source>
</evidence>
<dbReference type="EMBL" id="AMQN01025914">
    <property type="status" value="NOT_ANNOTATED_CDS"/>
    <property type="molecule type" value="Genomic_DNA"/>
</dbReference>
<name>R7UAM8_CAPTE</name>
<dbReference type="EMBL" id="KB305636">
    <property type="protein sequence ID" value="ELU00863.1"/>
    <property type="molecule type" value="Genomic_DNA"/>
</dbReference>
<dbReference type="InterPro" id="IPR001926">
    <property type="entry name" value="TrpB-like_PALP"/>
</dbReference>
<dbReference type="Gene3D" id="3.40.50.1100">
    <property type="match status" value="1"/>
</dbReference>
<dbReference type="SUPFAM" id="SSF53686">
    <property type="entry name" value="Tryptophan synthase beta subunit-like PLP-dependent enzymes"/>
    <property type="match status" value="1"/>
</dbReference>
<dbReference type="PANTHER" id="PTHR10314">
    <property type="entry name" value="CYSTATHIONINE BETA-SYNTHASE"/>
    <property type="match status" value="1"/>
</dbReference>
<dbReference type="Proteomes" id="UP000014760">
    <property type="component" value="Unassembled WGS sequence"/>
</dbReference>
<evidence type="ECO:0000313" key="3">
    <source>
        <dbReference type="EnsemblMetazoa" id="CapteP227757"/>
    </source>
</evidence>
<dbReference type="EMBL" id="AMQN01025915">
    <property type="status" value="NOT_ANNOTATED_CDS"/>
    <property type="molecule type" value="Genomic_DNA"/>
</dbReference>
<dbReference type="GO" id="GO:0006534">
    <property type="term" value="P:cysteine metabolic process"/>
    <property type="evidence" value="ECO:0007669"/>
    <property type="project" value="UniProtKB-ARBA"/>
</dbReference>
<dbReference type="Pfam" id="PF00291">
    <property type="entry name" value="PALP"/>
    <property type="match status" value="1"/>
</dbReference>
<dbReference type="EnsemblMetazoa" id="CapteT227757">
    <property type="protein sequence ID" value="CapteP227757"/>
    <property type="gene ID" value="CapteG227757"/>
</dbReference>
<evidence type="ECO:0000313" key="2">
    <source>
        <dbReference type="EMBL" id="ELU00863.1"/>
    </source>
</evidence>
<keyword evidence="4" id="KW-1185">Reference proteome</keyword>
<dbReference type="STRING" id="283909.R7UAM8"/>
<dbReference type="InterPro" id="IPR036052">
    <property type="entry name" value="TrpB-like_PALP_sf"/>
</dbReference>
<gene>
    <name evidence="2" type="ORF">CAPTEDRAFT_227757</name>
</gene>
<reference evidence="4" key="1">
    <citation type="submission" date="2012-12" db="EMBL/GenBank/DDBJ databases">
        <authorList>
            <person name="Hellsten U."/>
            <person name="Grimwood J."/>
            <person name="Chapman J.A."/>
            <person name="Shapiro H."/>
            <person name="Aerts A."/>
            <person name="Otillar R.P."/>
            <person name="Terry A.Y."/>
            <person name="Boore J.L."/>
            <person name="Simakov O."/>
            <person name="Marletaz F."/>
            <person name="Cho S.-J."/>
            <person name="Edsinger-Gonzales E."/>
            <person name="Havlak P."/>
            <person name="Kuo D.-H."/>
            <person name="Larsson T."/>
            <person name="Lv J."/>
            <person name="Arendt D."/>
            <person name="Savage R."/>
            <person name="Osoegawa K."/>
            <person name="de Jong P."/>
            <person name="Lindberg D.R."/>
            <person name="Seaver E.C."/>
            <person name="Weisblat D.A."/>
            <person name="Putnam N.H."/>
            <person name="Grigoriev I.V."/>
            <person name="Rokhsar D.S."/>
        </authorList>
    </citation>
    <scope>NUCLEOTIDE SEQUENCE</scope>
    <source>
        <strain evidence="4">I ESC-2004</strain>
    </source>
</reference>
<dbReference type="InterPro" id="IPR050214">
    <property type="entry name" value="Cys_Synth/Cystath_Beta-Synth"/>
</dbReference>
<dbReference type="GO" id="GO:0044272">
    <property type="term" value="P:sulfur compound biosynthetic process"/>
    <property type="evidence" value="ECO:0007669"/>
    <property type="project" value="UniProtKB-ARBA"/>
</dbReference>
<dbReference type="AlphaFoldDB" id="R7UAM8"/>
<accession>R7UAM8</accession>
<organism evidence="2">
    <name type="scientific">Capitella teleta</name>
    <name type="common">Polychaete worm</name>
    <dbReference type="NCBI Taxonomy" id="283909"/>
    <lineage>
        <taxon>Eukaryota</taxon>
        <taxon>Metazoa</taxon>
        <taxon>Spiralia</taxon>
        <taxon>Lophotrochozoa</taxon>
        <taxon>Annelida</taxon>
        <taxon>Polychaeta</taxon>
        <taxon>Sedentaria</taxon>
        <taxon>Scolecida</taxon>
        <taxon>Capitellidae</taxon>
        <taxon>Capitella</taxon>
    </lineage>
</organism>
<reference evidence="2 4" key="2">
    <citation type="journal article" date="2013" name="Nature">
        <title>Insights into bilaterian evolution from three spiralian genomes.</title>
        <authorList>
            <person name="Simakov O."/>
            <person name="Marletaz F."/>
            <person name="Cho S.J."/>
            <person name="Edsinger-Gonzales E."/>
            <person name="Havlak P."/>
            <person name="Hellsten U."/>
            <person name="Kuo D.H."/>
            <person name="Larsson T."/>
            <person name="Lv J."/>
            <person name="Arendt D."/>
            <person name="Savage R."/>
            <person name="Osoegawa K."/>
            <person name="de Jong P."/>
            <person name="Grimwood J."/>
            <person name="Chapman J.A."/>
            <person name="Shapiro H."/>
            <person name="Aerts A."/>
            <person name="Otillar R.P."/>
            <person name="Terry A.Y."/>
            <person name="Boore J.L."/>
            <person name="Grigoriev I.V."/>
            <person name="Lindberg D.R."/>
            <person name="Seaver E.C."/>
            <person name="Weisblat D.A."/>
            <person name="Putnam N.H."/>
            <person name="Rokhsar D.S."/>
        </authorList>
    </citation>
    <scope>NUCLEOTIDE SEQUENCE</scope>
    <source>
        <strain evidence="2 4">I ESC-2004</strain>
    </source>
</reference>
<proteinExistence type="predicted"/>
<dbReference type="HOGENOM" id="CLU_1564374_0_0_1"/>
<protein>
    <recommendedName>
        <fullName evidence="1">Tryptophan synthase beta chain-like PALP domain-containing protein</fullName>
    </recommendedName>
</protein>
<sequence>MASSLNSAAFRLIKQTFSHISVSRRFASQDKNPKIQTFLADPQGSVLYKYFTEGKLERTDGSSITEGIGQGRITKNLEGAPIDQGLLVMDADAVKTTFSLLYDEGFFVGASSGLNVAGAVQAARLMGPGHTVVTCLCDTGHKYYSRLFSRDELEKRGLLECIPEAHRHSLH</sequence>
<dbReference type="OrthoDB" id="10259545at2759"/>
<dbReference type="OMA" id="NLMPCAS"/>
<evidence type="ECO:0000313" key="4">
    <source>
        <dbReference type="Proteomes" id="UP000014760"/>
    </source>
</evidence>